<accession>A0A1M6MFX8</accession>
<evidence type="ECO:0000256" key="1">
    <source>
        <dbReference type="SAM" id="Phobius"/>
    </source>
</evidence>
<evidence type="ECO:0000313" key="3">
    <source>
        <dbReference type="Proteomes" id="UP000184172"/>
    </source>
</evidence>
<dbReference type="InterPro" id="IPR021737">
    <property type="entry name" value="Phage_phiKZ_Orf197"/>
</dbReference>
<name>A0A1M6MFX8_9FLAO</name>
<feature type="transmembrane region" description="Helical" evidence="1">
    <location>
        <begin position="212"/>
        <end position="235"/>
    </location>
</feature>
<dbReference type="Proteomes" id="UP000184172">
    <property type="component" value="Unassembled WGS sequence"/>
</dbReference>
<feature type="transmembrane region" description="Helical" evidence="1">
    <location>
        <begin position="89"/>
        <end position="107"/>
    </location>
</feature>
<dbReference type="EMBL" id="FQYV01000027">
    <property type="protein sequence ID" value="SHJ82337.1"/>
    <property type="molecule type" value="Genomic_DNA"/>
</dbReference>
<feature type="transmembrane region" description="Helical" evidence="1">
    <location>
        <begin position="59"/>
        <end position="77"/>
    </location>
</feature>
<keyword evidence="1" id="KW-0812">Transmembrane</keyword>
<keyword evidence="3" id="KW-1185">Reference proteome</keyword>
<dbReference type="OrthoDB" id="8536716at2"/>
<proteinExistence type="predicted"/>
<keyword evidence="1" id="KW-0472">Membrane</keyword>
<feature type="transmembrane region" description="Helical" evidence="1">
    <location>
        <begin position="122"/>
        <end position="140"/>
    </location>
</feature>
<feature type="transmembrane region" description="Helical" evidence="1">
    <location>
        <begin position="37"/>
        <end position="53"/>
    </location>
</feature>
<evidence type="ECO:0008006" key="4">
    <source>
        <dbReference type="Google" id="ProtNLM"/>
    </source>
</evidence>
<keyword evidence="1" id="KW-1133">Transmembrane helix</keyword>
<sequence>MIILIKLIIAHFIGDFLLQPKSWVEDKENRKAKSVKLYLHILIHGLLVLLILWDLNYWLLALLLMLSHGIIDILKLYAQKEGNKSKWFLIDQVLHVISILGLWVLFVKPEINFASWYENTNFWVYSVALLFITIVSGIGMREIMSNWSKALNDEEDESLKNAGKYIGILERLFVFIFVVTGNWEAIGFLLAAKSVFRFGDLKESKDRKLTEYILIGTLLSFGIAIATGMVVLKLIEK</sequence>
<reference evidence="3" key="1">
    <citation type="submission" date="2016-11" db="EMBL/GenBank/DDBJ databases">
        <authorList>
            <person name="Varghese N."/>
            <person name="Submissions S."/>
        </authorList>
    </citation>
    <scope>NUCLEOTIDE SEQUENCE [LARGE SCALE GENOMIC DNA]</scope>
    <source>
        <strain evidence="3">DSM 26349</strain>
    </source>
</reference>
<gene>
    <name evidence="2" type="ORF">SAMN04487908_12711</name>
</gene>
<dbReference type="RefSeq" id="WP_073220926.1">
    <property type="nucleotide sequence ID" value="NZ_FNNS01000025.1"/>
</dbReference>
<organism evidence="2 3">
    <name type="scientific">Aequorivita viscosa</name>
    <dbReference type="NCBI Taxonomy" id="797419"/>
    <lineage>
        <taxon>Bacteria</taxon>
        <taxon>Pseudomonadati</taxon>
        <taxon>Bacteroidota</taxon>
        <taxon>Flavobacteriia</taxon>
        <taxon>Flavobacteriales</taxon>
        <taxon>Flavobacteriaceae</taxon>
        <taxon>Aequorivita</taxon>
    </lineage>
</organism>
<dbReference type="Pfam" id="PF11750">
    <property type="entry name" value="DUF3307"/>
    <property type="match status" value="1"/>
</dbReference>
<feature type="transmembrane region" description="Helical" evidence="1">
    <location>
        <begin position="172"/>
        <end position="192"/>
    </location>
</feature>
<dbReference type="AlphaFoldDB" id="A0A1M6MFX8"/>
<evidence type="ECO:0000313" key="2">
    <source>
        <dbReference type="EMBL" id="SHJ82337.1"/>
    </source>
</evidence>
<dbReference type="STRING" id="797419.SAMN05216556_12513"/>
<protein>
    <recommendedName>
        <fullName evidence="4">DUF3307 domain-containing protein</fullName>
    </recommendedName>
</protein>